<protein>
    <submittedName>
        <fullName evidence="1">Uncharacterized protein</fullName>
    </submittedName>
</protein>
<evidence type="ECO:0000313" key="2">
    <source>
        <dbReference type="Proteomes" id="UP000184465"/>
    </source>
</evidence>
<proteinExistence type="predicted"/>
<sequence>MFSNYKELAVKKYLEYILEEDVEVVEKRSYGLVSQEVKNDTYIEKTENKSMDEIINEIEKSYNIDIERLKGRSENRYISKVKKYFIKEVIKNELMSQKELAEYLRVTEMAVSKIANKV</sequence>
<dbReference type="InterPro" id="IPR010921">
    <property type="entry name" value="Trp_repressor/repl_initiator"/>
</dbReference>
<evidence type="ECO:0000313" key="1">
    <source>
        <dbReference type="EMBL" id="SHK53326.1"/>
    </source>
</evidence>
<organism evidence="1 2">
    <name type="scientific">Paramaledivibacter caminithermalis (strain DSM 15212 / CIP 107654 / DViRD3)</name>
    <name type="common">Clostridium caminithermale</name>
    <dbReference type="NCBI Taxonomy" id="1121301"/>
    <lineage>
        <taxon>Bacteria</taxon>
        <taxon>Bacillati</taxon>
        <taxon>Bacillota</taxon>
        <taxon>Clostridia</taxon>
        <taxon>Peptostreptococcales</taxon>
        <taxon>Caminicellaceae</taxon>
        <taxon>Paramaledivibacter</taxon>
    </lineage>
</organism>
<dbReference type="STRING" id="1121301.SAMN02745912_03601"/>
<dbReference type="Proteomes" id="UP000184465">
    <property type="component" value="Unassembled WGS sequence"/>
</dbReference>
<dbReference type="Gene3D" id="1.10.1750.10">
    <property type="match status" value="1"/>
</dbReference>
<dbReference type="GO" id="GO:0043565">
    <property type="term" value="F:sequence-specific DNA binding"/>
    <property type="evidence" value="ECO:0007669"/>
    <property type="project" value="InterPro"/>
</dbReference>
<dbReference type="AlphaFoldDB" id="A0A1M6T8Z9"/>
<gene>
    <name evidence="1" type="ORF">SAMN02745912_03601</name>
</gene>
<accession>A0A1M6T8Z9</accession>
<keyword evidence="2" id="KW-1185">Reference proteome</keyword>
<dbReference type="EMBL" id="FRAG01000083">
    <property type="protein sequence ID" value="SHK53326.1"/>
    <property type="molecule type" value="Genomic_DNA"/>
</dbReference>
<reference evidence="1 2" key="1">
    <citation type="submission" date="2016-11" db="EMBL/GenBank/DDBJ databases">
        <authorList>
            <person name="Jaros S."/>
            <person name="Januszkiewicz K."/>
            <person name="Wedrychowicz H."/>
        </authorList>
    </citation>
    <scope>NUCLEOTIDE SEQUENCE [LARGE SCALE GENOMIC DNA]</scope>
    <source>
        <strain evidence="1 2">DSM 15212</strain>
    </source>
</reference>
<name>A0A1M6T8Z9_PARC5</name>